<reference evidence="2" key="1">
    <citation type="journal article" date="2013" name="Nat. Genet.">
        <title>The duck genome and transcriptome provide insight into an avian influenza virus reservoir species.</title>
        <authorList>
            <person name="Huang Y."/>
            <person name="Li Y."/>
            <person name="Burt D.W."/>
            <person name="Chen H."/>
            <person name="Zhang Y."/>
            <person name="Qian W."/>
            <person name="Kim H."/>
            <person name="Gan S."/>
            <person name="Zhao Y."/>
            <person name="Li J."/>
            <person name="Yi K."/>
            <person name="Feng H."/>
            <person name="Zhu P."/>
            <person name="Li B."/>
            <person name="Liu Q."/>
            <person name="Fairley S."/>
            <person name="Magor K.E."/>
            <person name="Du Z."/>
            <person name="Hu X."/>
            <person name="Goodman L."/>
            <person name="Tafer H."/>
            <person name="Vignal A."/>
            <person name="Lee T."/>
            <person name="Kim K.W."/>
            <person name="Sheng Z."/>
            <person name="An Y."/>
            <person name="Searle S."/>
            <person name="Herrero J."/>
            <person name="Groenen M.A."/>
            <person name="Crooijmans R.P."/>
            <person name="Faraut T."/>
            <person name="Cai Q."/>
            <person name="Webster R.G."/>
            <person name="Aldridge J.R."/>
            <person name="Warren W.C."/>
            <person name="Bartschat S."/>
            <person name="Kehr S."/>
            <person name="Marz M."/>
            <person name="Stadler P.F."/>
            <person name="Smith J."/>
            <person name="Kraus R.H."/>
            <person name="Zhao Y."/>
            <person name="Ren L."/>
            <person name="Fei J."/>
            <person name="Morisson M."/>
            <person name="Kaiser P."/>
            <person name="Griffin D.K."/>
            <person name="Rao M."/>
            <person name="Pitel F."/>
            <person name="Wang J."/>
            <person name="Li N."/>
        </authorList>
    </citation>
    <scope>NUCLEOTIDE SEQUENCE [LARGE SCALE GENOMIC DNA]</scope>
</reference>
<evidence type="ECO:0000313" key="2">
    <source>
        <dbReference type="Proteomes" id="UP000296049"/>
    </source>
</evidence>
<name>R0JU96_ANAPL</name>
<dbReference type="Proteomes" id="UP000296049">
    <property type="component" value="Unassembled WGS sequence"/>
</dbReference>
<dbReference type="AlphaFoldDB" id="R0JU96"/>
<keyword evidence="2" id="KW-1185">Reference proteome</keyword>
<protein>
    <submittedName>
        <fullName evidence="1">Uncharacterized protein</fullName>
    </submittedName>
</protein>
<organism evidence="1 2">
    <name type="scientific">Anas platyrhynchos</name>
    <name type="common">Mallard</name>
    <name type="synonym">Anas boschas</name>
    <dbReference type="NCBI Taxonomy" id="8839"/>
    <lineage>
        <taxon>Eukaryota</taxon>
        <taxon>Metazoa</taxon>
        <taxon>Chordata</taxon>
        <taxon>Craniata</taxon>
        <taxon>Vertebrata</taxon>
        <taxon>Euteleostomi</taxon>
        <taxon>Archelosauria</taxon>
        <taxon>Archosauria</taxon>
        <taxon>Dinosauria</taxon>
        <taxon>Saurischia</taxon>
        <taxon>Theropoda</taxon>
        <taxon>Coelurosauria</taxon>
        <taxon>Aves</taxon>
        <taxon>Neognathae</taxon>
        <taxon>Galloanserae</taxon>
        <taxon>Anseriformes</taxon>
        <taxon>Anatidae</taxon>
        <taxon>Anatinae</taxon>
        <taxon>Anas</taxon>
    </lineage>
</organism>
<accession>R0JU96</accession>
<evidence type="ECO:0000313" key="1">
    <source>
        <dbReference type="EMBL" id="EOB01071.1"/>
    </source>
</evidence>
<gene>
    <name evidence="1" type="ORF">Anapl_00417</name>
</gene>
<sequence>MNKNFPEGKVTYTSVRRYTSTTHLVLIVVQQSGSIHIQICMFATEWRSSAFIHATFLPNEPYSSLTHHQQLKRRYFEPGKRRQQQGQSVIPVLRAHVGTYGYTGSFFTPPNSLSQMTVWGTARELLLALVHRWMGKGHSRHPIQQTE</sequence>
<proteinExistence type="predicted"/>
<dbReference type="EMBL" id="KB743139">
    <property type="protein sequence ID" value="EOB01071.1"/>
    <property type="molecule type" value="Genomic_DNA"/>
</dbReference>